<proteinExistence type="inferred from homology"/>
<evidence type="ECO:0000259" key="15">
    <source>
        <dbReference type="Pfam" id="PF07715"/>
    </source>
</evidence>
<dbReference type="InterPro" id="IPR012910">
    <property type="entry name" value="Plug_dom"/>
</dbReference>
<dbReference type="STRING" id="76947.GCA_002080435_02643"/>
<name>A0A086P7Z9_SPHHM</name>
<sequence length="796" mass="86309">MKGKLQINKLLLLATSATCGFSAQAWAQESAQNVATGANRSDAEIVVTATRRVQALQDVPMSINVATGEQIERLKIFDIKDVQQLAPGLELRNDNGRNNTATLRGVSFDPDQGTGPAVDLYFNEVPVDAQTAFTAIYDVDQIEVLRGPQGGLRGRTAPSGAITIRTRRPNLSAIEGYAQATGTEDHAFNVQGGVSLPLVQDKVAIRASMLVDGNRGAQIRNITRDDWSQSRTMSGRLSLALQPAEGFDINLMYQYLNADNRVYPQIFGPGNAAIGNPPIGLDDRAALAEGRSRFINNSHLLTLDLNYDLGPVTLAFVGGHQETKLTQYGENDPGNAIHGYAPTQVTRSPYNVDTAELRLLSNNEGFFNWTIGGYYTKQTGNVTVDRPLDFIPSLPGVPVPVAPIFPVAGVITIPVNAETMALAGSVRLKPTDQLTFEAAGRYSIIKSRQSAVLNIPGLAPISILNPAFNYKAHPFTGSATLTYEFSPDLTVYAAYGRSFRAATAGVGVPQNTSRDLAISKQERSDSFEVGFKTAFLDRRVSLDVSAFYQKFDNFISRFTGIATDQGTNLDFNNDGIPDGFFVGPPDGTVDTNADYNYNGDATVKGIEATIAGRPTDYWDVSVSMSYVKARYDNALLPCNTVDPVTGLPVIVPEPAFGGVNNVSYCQRSSRLADVPNFTLTANSEIRFGSGPVQPFIRGLINYRPSVFSERQQFRYSHRELINLFAGLRGDENKWEISAFVRNVLNQKKITNIGTSNSTITGNNVIPGGAGVIFDSGYRVVNVTNPREFGISGSIRF</sequence>
<dbReference type="InterPro" id="IPR000531">
    <property type="entry name" value="Beta-barrel_TonB"/>
</dbReference>
<accession>A0A086P7Z9</accession>
<evidence type="ECO:0000256" key="11">
    <source>
        <dbReference type="PROSITE-ProRule" id="PRU01360"/>
    </source>
</evidence>
<evidence type="ECO:0000256" key="7">
    <source>
        <dbReference type="ARBA" id="ARBA00023065"/>
    </source>
</evidence>
<dbReference type="Pfam" id="PF00593">
    <property type="entry name" value="TonB_dep_Rec_b-barrel"/>
    <property type="match status" value="1"/>
</dbReference>
<dbReference type="GO" id="GO:0009279">
    <property type="term" value="C:cell outer membrane"/>
    <property type="evidence" value="ECO:0007669"/>
    <property type="project" value="UniProtKB-SubCell"/>
</dbReference>
<dbReference type="eggNOG" id="COG4771">
    <property type="taxonomic scope" value="Bacteria"/>
</dbReference>
<keyword evidence="9 11" id="KW-0472">Membrane</keyword>
<keyword evidence="2 11" id="KW-0813">Transport</keyword>
<feature type="signal peptide" evidence="13">
    <location>
        <begin position="1"/>
        <end position="27"/>
    </location>
</feature>
<evidence type="ECO:0000256" key="1">
    <source>
        <dbReference type="ARBA" id="ARBA00004571"/>
    </source>
</evidence>
<evidence type="ECO:0000313" key="16">
    <source>
        <dbReference type="EMBL" id="KFG89517.1"/>
    </source>
</evidence>
<evidence type="ECO:0000313" key="17">
    <source>
        <dbReference type="Proteomes" id="UP000024284"/>
    </source>
</evidence>
<dbReference type="PANTHER" id="PTHR32552:SF81">
    <property type="entry name" value="TONB-DEPENDENT OUTER MEMBRANE RECEPTOR"/>
    <property type="match status" value="1"/>
</dbReference>
<comment type="similarity">
    <text evidence="11 12">Belongs to the TonB-dependent receptor family.</text>
</comment>
<evidence type="ECO:0000259" key="14">
    <source>
        <dbReference type="Pfam" id="PF00593"/>
    </source>
</evidence>
<dbReference type="InterPro" id="IPR037066">
    <property type="entry name" value="Plug_dom_sf"/>
</dbReference>
<feature type="domain" description="TonB-dependent receptor-like beta-barrel" evidence="14">
    <location>
        <begin position="253"/>
        <end position="743"/>
    </location>
</feature>
<evidence type="ECO:0000256" key="13">
    <source>
        <dbReference type="SAM" id="SignalP"/>
    </source>
</evidence>
<dbReference type="PANTHER" id="PTHR32552">
    <property type="entry name" value="FERRICHROME IRON RECEPTOR-RELATED"/>
    <property type="match status" value="1"/>
</dbReference>
<keyword evidence="16" id="KW-0675">Receptor</keyword>
<reference evidence="16" key="1">
    <citation type="submission" date="2014-08" db="EMBL/GenBank/DDBJ databases">
        <title>Draft genome sequences of Sphingobium herbicidovorans.</title>
        <authorList>
            <person name="Gan H.M."/>
            <person name="Gan H.Y."/>
            <person name="Savka M.A."/>
        </authorList>
    </citation>
    <scope>NUCLEOTIDE SEQUENCE [LARGE SCALE GENOMIC DNA]</scope>
    <source>
        <strain evidence="16">NBRC 16415</strain>
    </source>
</reference>
<dbReference type="AlphaFoldDB" id="A0A086P7Z9"/>
<dbReference type="SUPFAM" id="SSF56935">
    <property type="entry name" value="Porins"/>
    <property type="match status" value="1"/>
</dbReference>
<gene>
    <name evidence="16" type="ORF">BV98_002713</name>
</gene>
<keyword evidence="6" id="KW-0408">Iron</keyword>
<keyword evidence="17" id="KW-1185">Reference proteome</keyword>
<dbReference type="Proteomes" id="UP000024284">
    <property type="component" value="Unassembled WGS sequence"/>
</dbReference>
<comment type="caution">
    <text evidence="16">The sequence shown here is derived from an EMBL/GenBank/DDBJ whole genome shotgun (WGS) entry which is preliminary data.</text>
</comment>
<dbReference type="Gene3D" id="2.170.130.10">
    <property type="entry name" value="TonB-dependent receptor, plug domain"/>
    <property type="match status" value="1"/>
</dbReference>
<dbReference type="PATRIC" id="fig|1219045.3.peg.2747"/>
<keyword evidence="13" id="KW-0732">Signal</keyword>
<evidence type="ECO:0000256" key="2">
    <source>
        <dbReference type="ARBA" id="ARBA00022448"/>
    </source>
</evidence>
<evidence type="ECO:0000256" key="10">
    <source>
        <dbReference type="ARBA" id="ARBA00023237"/>
    </source>
</evidence>
<keyword evidence="10 11" id="KW-0998">Cell outer membrane</keyword>
<keyword evidence="5 11" id="KW-0812">Transmembrane</keyword>
<dbReference type="InterPro" id="IPR036942">
    <property type="entry name" value="Beta-barrel_TonB_sf"/>
</dbReference>
<evidence type="ECO:0000256" key="12">
    <source>
        <dbReference type="RuleBase" id="RU003357"/>
    </source>
</evidence>
<dbReference type="InterPro" id="IPR039426">
    <property type="entry name" value="TonB-dep_rcpt-like"/>
</dbReference>
<evidence type="ECO:0000256" key="5">
    <source>
        <dbReference type="ARBA" id="ARBA00022692"/>
    </source>
</evidence>
<dbReference type="EMBL" id="JFZA02000026">
    <property type="protein sequence ID" value="KFG89517.1"/>
    <property type="molecule type" value="Genomic_DNA"/>
</dbReference>
<evidence type="ECO:0000256" key="4">
    <source>
        <dbReference type="ARBA" id="ARBA00022496"/>
    </source>
</evidence>
<keyword evidence="4" id="KW-0410">Iron transport</keyword>
<evidence type="ECO:0000256" key="6">
    <source>
        <dbReference type="ARBA" id="ARBA00023004"/>
    </source>
</evidence>
<keyword evidence="7" id="KW-0406">Ion transport</keyword>
<dbReference type="GO" id="GO:0006826">
    <property type="term" value="P:iron ion transport"/>
    <property type="evidence" value="ECO:0007669"/>
    <property type="project" value="UniProtKB-KW"/>
</dbReference>
<feature type="chain" id="PRO_5001813157" evidence="13">
    <location>
        <begin position="28"/>
        <end position="796"/>
    </location>
</feature>
<dbReference type="Pfam" id="PF07715">
    <property type="entry name" value="Plug"/>
    <property type="match status" value="1"/>
</dbReference>
<evidence type="ECO:0000256" key="9">
    <source>
        <dbReference type="ARBA" id="ARBA00023136"/>
    </source>
</evidence>
<evidence type="ECO:0000256" key="3">
    <source>
        <dbReference type="ARBA" id="ARBA00022452"/>
    </source>
</evidence>
<comment type="subcellular location">
    <subcellularLocation>
        <location evidence="1 11">Cell outer membrane</location>
        <topology evidence="1 11">Multi-pass membrane protein</topology>
    </subcellularLocation>
</comment>
<dbReference type="PROSITE" id="PS52016">
    <property type="entry name" value="TONB_DEPENDENT_REC_3"/>
    <property type="match status" value="1"/>
</dbReference>
<dbReference type="Gene3D" id="2.40.170.20">
    <property type="entry name" value="TonB-dependent receptor, beta-barrel domain"/>
    <property type="match status" value="1"/>
</dbReference>
<protein>
    <submittedName>
        <fullName evidence="16">TonB-dependent receptor</fullName>
    </submittedName>
</protein>
<evidence type="ECO:0000256" key="8">
    <source>
        <dbReference type="ARBA" id="ARBA00023077"/>
    </source>
</evidence>
<feature type="domain" description="TonB-dependent receptor plug" evidence="15">
    <location>
        <begin position="56"/>
        <end position="161"/>
    </location>
</feature>
<keyword evidence="8 12" id="KW-0798">TonB box</keyword>
<keyword evidence="3 11" id="KW-1134">Transmembrane beta strand</keyword>
<organism evidence="16 17">
    <name type="scientific">Sphingobium herbicidovorans (strain ATCC 700291 / DSM 11019 / CCUG 56400 / KCTC 2939 / LMG 18315 / NBRC 16415 / MH)</name>
    <name type="common">Sphingomonas herbicidovorans</name>
    <dbReference type="NCBI Taxonomy" id="1219045"/>
    <lineage>
        <taxon>Bacteria</taxon>
        <taxon>Pseudomonadati</taxon>
        <taxon>Pseudomonadota</taxon>
        <taxon>Alphaproteobacteria</taxon>
        <taxon>Sphingomonadales</taxon>
        <taxon>Sphingomonadaceae</taxon>
        <taxon>Sphingobium</taxon>
    </lineage>
</organism>